<comment type="subunit">
    <text evidence="2">Heterodimer of SbcC and SbcD.</text>
</comment>
<dbReference type="EMBL" id="WNJO01000008">
    <property type="protein sequence ID" value="MTV82589.1"/>
    <property type="molecule type" value="Genomic_DNA"/>
</dbReference>
<evidence type="ECO:0000313" key="7">
    <source>
        <dbReference type="Proteomes" id="UP000466388"/>
    </source>
</evidence>
<proteinExistence type="inferred from homology"/>
<reference evidence="6 7" key="1">
    <citation type="submission" date="2019-11" db="EMBL/GenBank/DDBJ databases">
        <title>Lactobacillus sp. nov. CRM56-3, isolated from fermented tea leaves.</title>
        <authorList>
            <person name="Phuengjayaem S."/>
            <person name="Tanasupawat S."/>
        </authorList>
    </citation>
    <scope>NUCLEOTIDE SEQUENCE [LARGE SCALE GENOMIC DNA]</scope>
    <source>
        <strain evidence="6 7">CRM56-3</strain>
    </source>
</reference>
<evidence type="ECO:0000256" key="1">
    <source>
        <dbReference type="ARBA" id="ARBA00006930"/>
    </source>
</evidence>
<evidence type="ECO:0000256" key="3">
    <source>
        <dbReference type="ARBA" id="ARBA00013368"/>
    </source>
</evidence>
<dbReference type="RefSeq" id="WP_155431861.1">
    <property type="nucleotide sequence ID" value="NZ_WNJO01000008.1"/>
</dbReference>
<keyword evidence="7" id="KW-1185">Reference proteome</keyword>
<evidence type="ECO:0000259" key="5">
    <source>
        <dbReference type="Pfam" id="PF13476"/>
    </source>
</evidence>
<feature type="coiled-coil region" evidence="4">
    <location>
        <begin position="771"/>
        <end position="827"/>
    </location>
</feature>
<dbReference type="AlphaFoldDB" id="A0A7X3C3R5"/>
<evidence type="ECO:0000256" key="2">
    <source>
        <dbReference type="ARBA" id="ARBA00011322"/>
    </source>
</evidence>
<feature type="domain" description="Rad50/SbcC-type AAA" evidence="5">
    <location>
        <begin position="5"/>
        <end position="300"/>
    </location>
</feature>
<dbReference type="SUPFAM" id="SSF52540">
    <property type="entry name" value="P-loop containing nucleoside triphosphate hydrolases"/>
    <property type="match status" value="1"/>
</dbReference>
<dbReference type="PANTHER" id="PTHR32114:SF2">
    <property type="entry name" value="ABC TRANSPORTER ABCH.3"/>
    <property type="match status" value="1"/>
</dbReference>
<feature type="coiled-coil region" evidence="4">
    <location>
        <begin position="619"/>
        <end position="653"/>
    </location>
</feature>
<dbReference type="Proteomes" id="UP000466388">
    <property type="component" value="Unassembled WGS sequence"/>
</dbReference>
<feature type="coiled-coil region" evidence="4">
    <location>
        <begin position="682"/>
        <end position="709"/>
    </location>
</feature>
<dbReference type="Pfam" id="PF13558">
    <property type="entry name" value="SbcC_Walker_B"/>
    <property type="match status" value="1"/>
</dbReference>
<comment type="caution">
    <text evidence="6">The sequence shown here is derived from an EMBL/GenBank/DDBJ whole genome shotgun (WGS) entry which is preliminary data.</text>
</comment>
<gene>
    <name evidence="6" type="ORF">GM612_08010</name>
</gene>
<organism evidence="6 7">
    <name type="scientific">Secundilactobacillus folii</name>
    <dbReference type="NCBI Taxonomy" id="2678357"/>
    <lineage>
        <taxon>Bacteria</taxon>
        <taxon>Bacillati</taxon>
        <taxon>Bacillota</taxon>
        <taxon>Bacilli</taxon>
        <taxon>Lactobacillales</taxon>
        <taxon>Lactobacillaceae</taxon>
        <taxon>Secundilactobacillus</taxon>
    </lineage>
</organism>
<sequence>MKPIKLTMNNFGPYSQQTVDFTLLKDASIFLISGPTGSGKTTLFDAMTFALYGESASEDRDPASFRSDFAAPDEPTEVTLRFEHQGVEYEITRRPKQTLNKKRGSGTREYTSSGRLKIFQAGEKVDEVTRLQEINLKLSDVLQISRKQFVQIVLLPQGEFRRFLVSDSAAKETILRKVFGTQLFQKWANALKVELNQQRDKVKSWQSVIDNGLKRVRWIDENGNHDIAQLEEQQGIAERKLMVAKKAFTQAQQRVTATQHKLDLDQKMNQNIKDLTEKKHLVTQLQGESPKIKKLQEQLETLNWVREERATYQRLQELKAQTDQLEKQKVTLTHNLNNQKQAAKKIENAKLNLEAQASTIDQIQSKVTLLTAQRPLFEQVNHLKEQYQQTVEQRTKIANKLKSEQEQDTKLTKTLQSLNETILHQSEFLKQQSALLSEQVEQRASMTRLTSLKQQAQQITDLTSEEAQSLKSLTKVSQRVETTSKVYAQLRNQWLEGQIAVLASQLKPGTPCPVCGSVEHPMPHQVVSDKVVDDQTVKDSEQQLQEVRGIQTKLQAQLDNQRQSLSQQQGDFHKKFADFAKQTGFGTDLSLMEIEQRLNDAQAKTTADLTKLQRNLSDIDTAIMKREKLNVNLTSLQKEIRQIQTDVQDATVTEQKKKTELASAEKGLPDRFDDLESLDSYLKTKRKQISDYHDQVKSLTEQLQETIEAITTGKANLSSNLAQLHDTNNQLTTLDSQFIQTLSQRLGEDAKQQYQTLLAQLEKTTGIEKSIKAYQDQLTAAKADVKAFSELVGTHQMVDISLVQTELKDLNDQLNEKRQMMDDQQEDVTVNGDIFRQLTDATKKVKTQINDINELQLLVETVAGGGDNKLGLERYVLRAQLVEILSIANEHLKQLSSGRYSLQLHMEAGAYQKNTGLEIDVYDDNVGQVRSVHTLSGGESFIAALSLALALGEIIQNESGGISIDALFVDEGFGSLDQESLSTAMKALENVESSHRMIGIISHVALLQETIPYQIQVHVVGQGKSEAKVVLP</sequence>
<dbReference type="Pfam" id="PF13476">
    <property type="entry name" value="AAA_23"/>
    <property type="match status" value="1"/>
</dbReference>
<dbReference type="PANTHER" id="PTHR32114">
    <property type="entry name" value="ABC TRANSPORTER ABCH.3"/>
    <property type="match status" value="1"/>
</dbReference>
<accession>A0A7X3C3R5</accession>
<evidence type="ECO:0000256" key="4">
    <source>
        <dbReference type="SAM" id="Coils"/>
    </source>
</evidence>
<protein>
    <recommendedName>
        <fullName evidence="3">Nuclease SbcCD subunit C</fullName>
    </recommendedName>
</protein>
<feature type="coiled-coil region" evidence="4">
    <location>
        <begin position="308"/>
        <end position="404"/>
    </location>
</feature>
<evidence type="ECO:0000313" key="6">
    <source>
        <dbReference type="EMBL" id="MTV82589.1"/>
    </source>
</evidence>
<comment type="similarity">
    <text evidence="1">Belongs to the SMC family. SbcC subfamily.</text>
</comment>
<name>A0A7X3C3R5_9LACO</name>
<keyword evidence="4" id="KW-0175">Coiled coil</keyword>
<dbReference type="InterPro" id="IPR038729">
    <property type="entry name" value="Rad50/SbcC_AAA"/>
</dbReference>
<dbReference type="Gene3D" id="3.40.50.300">
    <property type="entry name" value="P-loop containing nucleotide triphosphate hydrolases"/>
    <property type="match status" value="2"/>
</dbReference>
<dbReference type="GO" id="GO:0006302">
    <property type="term" value="P:double-strand break repair"/>
    <property type="evidence" value="ECO:0007669"/>
    <property type="project" value="InterPro"/>
</dbReference>
<dbReference type="GO" id="GO:0016887">
    <property type="term" value="F:ATP hydrolysis activity"/>
    <property type="evidence" value="ECO:0007669"/>
    <property type="project" value="InterPro"/>
</dbReference>
<dbReference type="InterPro" id="IPR027417">
    <property type="entry name" value="P-loop_NTPase"/>
</dbReference>